<dbReference type="SUPFAM" id="SSF52540">
    <property type="entry name" value="P-loop containing nucleoside triphosphate hydrolases"/>
    <property type="match status" value="1"/>
</dbReference>
<dbReference type="OMA" id="NDIFACL"/>
<feature type="domain" description="DEAD/DEAH-box helicase" evidence="5">
    <location>
        <begin position="20"/>
        <end position="92"/>
    </location>
</feature>
<keyword evidence="4" id="KW-0539">Nucleus</keyword>
<dbReference type="OrthoDB" id="5984650at2759"/>
<dbReference type="AlphaFoldDB" id="A0A913XA25"/>
<dbReference type="PANTHER" id="PTHR13710:SF153">
    <property type="entry name" value="RECQ-LIKE DNA HELICASE BLM"/>
    <property type="match status" value="1"/>
</dbReference>
<dbReference type="GO" id="GO:0005694">
    <property type="term" value="C:chromosome"/>
    <property type="evidence" value="ECO:0007669"/>
    <property type="project" value="TreeGrafter"/>
</dbReference>
<evidence type="ECO:0000256" key="1">
    <source>
        <dbReference type="ARBA" id="ARBA00005446"/>
    </source>
</evidence>
<accession>A0A913XA25</accession>
<evidence type="ECO:0000259" key="5">
    <source>
        <dbReference type="Pfam" id="PF00270"/>
    </source>
</evidence>
<dbReference type="GO" id="GO:0043138">
    <property type="term" value="F:3'-5' DNA helicase activity"/>
    <property type="evidence" value="ECO:0007669"/>
    <property type="project" value="TreeGrafter"/>
</dbReference>
<dbReference type="GO" id="GO:0005524">
    <property type="term" value="F:ATP binding"/>
    <property type="evidence" value="ECO:0007669"/>
    <property type="project" value="InterPro"/>
</dbReference>
<keyword evidence="7" id="KW-1185">Reference proteome</keyword>
<dbReference type="GO" id="GO:0000724">
    <property type="term" value="P:double-strand break repair via homologous recombination"/>
    <property type="evidence" value="ECO:0007669"/>
    <property type="project" value="TreeGrafter"/>
</dbReference>
<dbReference type="RefSeq" id="XP_020901283.1">
    <property type="nucleotide sequence ID" value="XM_021045624.1"/>
</dbReference>
<evidence type="ECO:0000256" key="2">
    <source>
        <dbReference type="ARBA" id="ARBA00023125"/>
    </source>
</evidence>
<dbReference type="GeneID" id="110239870"/>
<reference evidence="6" key="1">
    <citation type="submission" date="2022-11" db="UniProtKB">
        <authorList>
            <consortium name="EnsemblMetazoa"/>
        </authorList>
    </citation>
    <scope>IDENTIFICATION</scope>
</reference>
<evidence type="ECO:0000256" key="3">
    <source>
        <dbReference type="ARBA" id="ARBA00023235"/>
    </source>
</evidence>
<dbReference type="GO" id="GO:0003677">
    <property type="term" value="F:DNA binding"/>
    <property type="evidence" value="ECO:0007669"/>
    <property type="project" value="UniProtKB-KW"/>
</dbReference>
<dbReference type="Pfam" id="PF00270">
    <property type="entry name" value="DEAD"/>
    <property type="match status" value="1"/>
</dbReference>
<dbReference type="GO" id="GO:0009378">
    <property type="term" value="F:four-way junction helicase activity"/>
    <property type="evidence" value="ECO:0007669"/>
    <property type="project" value="TreeGrafter"/>
</dbReference>
<dbReference type="InterPro" id="IPR011545">
    <property type="entry name" value="DEAD/DEAH_box_helicase_dom"/>
</dbReference>
<dbReference type="EnsemblMetazoa" id="XM_021045624.1">
    <property type="protein sequence ID" value="XP_020901283.1"/>
    <property type="gene ID" value="LOC110239870"/>
</dbReference>
<dbReference type="Gene3D" id="3.40.50.300">
    <property type="entry name" value="P-loop containing nucleotide triphosphate hydrolases"/>
    <property type="match status" value="1"/>
</dbReference>
<dbReference type="PANTHER" id="PTHR13710">
    <property type="entry name" value="DNA HELICASE RECQ FAMILY MEMBER"/>
    <property type="match status" value="1"/>
</dbReference>
<dbReference type="KEGG" id="epa:110239870"/>
<dbReference type="GO" id="GO:0005634">
    <property type="term" value="C:nucleus"/>
    <property type="evidence" value="ECO:0007669"/>
    <property type="project" value="TreeGrafter"/>
</dbReference>
<dbReference type="Proteomes" id="UP000887567">
    <property type="component" value="Unplaced"/>
</dbReference>
<comment type="similarity">
    <text evidence="1">Belongs to the helicase family. RecQ subfamily.</text>
</comment>
<protein>
    <recommendedName>
        <fullName evidence="5">DEAD/DEAH-box helicase domain-containing protein</fullName>
    </recommendedName>
</protein>
<organism evidence="6 7">
    <name type="scientific">Exaiptasia diaphana</name>
    <name type="common">Tropical sea anemone</name>
    <name type="synonym">Aiptasia pulchella</name>
    <dbReference type="NCBI Taxonomy" id="2652724"/>
    <lineage>
        <taxon>Eukaryota</taxon>
        <taxon>Metazoa</taxon>
        <taxon>Cnidaria</taxon>
        <taxon>Anthozoa</taxon>
        <taxon>Hexacorallia</taxon>
        <taxon>Actiniaria</taxon>
        <taxon>Aiptasiidae</taxon>
        <taxon>Exaiptasia</taxon>
    </lineage>
</organism>
<evidence type="ECO:0000313" key="6">
    <source>
        <dbReference type="EnsemblMetazoa" id="XP_020901283.1"/>
    </source>
</evidence>
<evidence type="ECO:0000256" key="4">
    <source>
        <dbReference type="ARBA" id="ARBA00023242"/>
    </source>
</evidence>
<proteinExistence type="inferred from homology"/>
<name>A0A913XA25_EXADI</name>
<dbReference type="InterPro" id="IPR027417">
    <property type="entry name" value="P-loop_NTPase"/>
</dbReference>
<sequence length="119" mass="13487">MALEEAYQEVERQFEIDLLPEQKQSIKAFFEEKNVFVNLPTGYGKSLIFQCLPIVSDIVNEKPRASSLMLVISPLTALMKDQTDRLNNLGIPAISLVDVDDPDIIQQVIDGFFCEKLVR</sequence>
<keyword evidence="3" id="KW-0413">Isomerase</keyword>
<dbReference type="GO" id="GO:0005737">
    <property type="term" value="C:cytoplasm"/>
    <property type="evidence" value="ECO:0007669"/>
    <property type="project" value="TreeGrafter"/>
</dbReference>
<keyword evidence="2" id="KW-0238">DNA-binding</keyword>
<evidence type="ECO:0000313" key="7">
    <source>
        <dbReference type="Proteomes" id="UP000887567"/>
    </source>
</evidence>